<dbReference type="Proteomes" id="UP000006701">
    <property type="component" value="Unassembled WGS sequence"/>
</dbReference>
<dbReference type="KEGG" id="act:ACLA_039920"/>
<keyword evidence="2" id="KW-1185">Reference proteome</keyword>
<dbReference type="OrthoDB" id="5296720at2759"/>
<organism evidence="1 2">
    <name type="scientific">Aspergillus clavatus (strain ATCC 1007 / CBS 513.65 / DSM 816 / NCTC 3887 / NRRL 1 / QM 1276 / 107)</name>
    <dbReference type="NCBI Taxonomy" id="344612"/>
    <lineage>
        <taxon>Eukaryota</taxon>
        <taxon>Fungi</taxon>
        <taxon>Dikarya</taxon>
        <taxon>Ascomycota</taxon>
        <taxon>Pezizomycotina</taxon>
        <taxon>Eurotiomycetes</taxon>
        <taxon>Eurotiomycetidae</taxon>
        <taxon>Eurotiales</taxon>
        <taxon>Aspergillaceae</taxon>
        <taxon>Aspergillus</taxon>
        <taxon>Aspergillus subgen. Fumigati</taxon>
    </lineage>
</organism>
<reference evidence="1 2" key="1">
    <citation type="journal article" date="2008" name="PLoS Genet.">
        <title>Genomic islands in the pathogenic filamentous fungus Aspergillus fumigatus.</title>
        <authorList>
            <person name="Fedorova N.D."/>
            <person name="Khaldi N."/>
            <person name="Joardar V.S."/>
            <person name="Maiti R."/>
            <person name="Amedeo P."/>
            <person name="Anderson M.J."/>
            <person name="Crabtree J."/>
            <person name="Silva J.C."/>
            <person name="Badger J.H."/>
            <person name="Albarraq A."/>
            <person name="Angiuoli S."/>
            <person name="Bussey H."/>
            <person name="Bowyer P."/>
            <person name="Cotty P.J."/>
            <person name="Dyer P.S."/>
            <person name="Egan A."/>
            <person name="Galens K."/>
            <person name="Fraser-Liggett C.M."/>
            <person name="Haas B.J."/>
            <person name="Inman J.M."/>
            <person name="Kent R."/>
            <person name="Lemieux S."/>
            <person name="Malavazi I."/>
            <person name="Orvis J."/>
            <person name="Roemer T."/>
            <person name="Ronning C.M."/>
            <person name="Sundaram J.P."/>
            <person name="Sutton G."/>
            <person name="Turner G."/>
            <person name="Venter J.C."/>
            <person name="White O.R."/>
            <person name="Whitty B.R."/>
            <person name="Youngman P."/>
            <person name="Wolfe K.H."/>
            <person name="Goldman G.H."/>
            <person name="Wortman J.R."/>
            <person name="Jiang B."/>
            <person name="Denning D.W."/>
            <person name="Nierman W.C."/>
        </authorList>
    </citation>
    <scope>NUCLEOTIDE SEQUENCE [LARGE SCALE GENOMIC DNA]</scope>
    <source>
        <strain evidence="2">ATCC 1007 / CBS 513.65 / DSM 816 / NCTC 3887 / NRRL 1</strain>
    </source>
</reference>
<dbReference type="GeneID" id="4703500"/>
<dbReference type="OMA" id="MERNTAY"/>
<protein>
    <submittedName>
        <fullName evidence="1">F-box domain protein</fullName>
    </submittedName>
</protein>
<proteinExistence type="predicted"/>
<dbReference type="RefSeq" id="XP_001271202.1">
    <property type="nucleotide sequence ID" value="XM_001271201.1"/>
</dbReference>
<evidence type="ECO:0000313" key="1">
    <source>
        <dbReference type="EMBL" id="EAW09776.1"/>
    </source>
</evidence>
<sequence>MSSQASLFELLPNELIDQIVRNLSSDPPSPIRFDHPPNSCIVRSARRDLKNLSRTSSRFLDVIRPRLFAHSCFDLNDAEGFLKFIKDWDLGRCVTSIVVRGHVSPDSEDDPFWWRRVLHELNPRRITLLAPPSFIGATLGTSIMDGHNWAFQIPLQALQLEQEEPQETPSSSQVEACSSLLSARTWSSLLFNEASSLKAYNHYEYFLFQVPSVFNRWGSLAPVRNHPEGVPLSLSLNKLTSFRYTAVFPFYNHVKLVLDAVTLMTNLRSLSVQLAPCSDDKVIELEQRGSMDPSDPWMELATGYTLIAHAVRDMGSRAKLLCFCASDYTCDALRPELSTILGDVLDHSEWVHDGYGTWTKGTKGTKLKLGGL</sequence>
<dbReference type="VEuPathDB" id="FungiDB:ACLA_039920"/>
<accession>A1CKV2</accession>
<dbReference type="eggNOG" id="ENOG502STPP">
    <property type="taxonomic scope" value="Eukaryota"/>
</dbReference>
<dbReference type="HOGENOM" id="CLU_029371_0_0_1"/>
<name>A1CKV2_ASPCL</name>
<gene>
    <name evidence="1" type="ORF">ACLA_039920</name>
</gene>
<dbReference type="EMBL" id="DS027056">
    <property type="protein sequence ID" value="EAW09776.1"/>
    <property type="molecule type" value="Genomic_DNA"/>
</dbReference>
<dbReference type="AlphaFoldDB" id="A1CKV2"/>
<dbReference type="STRING" id="344612.A1CKV2"/>
<evidence type="ECO:0000313" key="2">
    <source>
        <dbReference type="Proteomes" id="UP000006701"/>
    </source>
</evidence>